<sequence length="409" mass="46117">MNRKWVQREAPAWVEKGIVTWEQAERIVRLYEDRKQGVGILPLLGSMLLALGILSFVAANWQEIPQLARLILLIAVMCGFYAGGEFLIRRGDSRLGIGLISLGVISFGGGIILVGQMFHLVAYNAASFLLWASAGALAVYLYRSRYLYLIALILFNAVQIYSLSSFGTFSYTGFVMMVVLLGFYGWNSRSTLLIWCFSLSVTAQCLMWTLSEDLPFMWMFIPAMALYALGDWFKERQGSYAMQAAPLVVAFLFGIFAVFASGEWILRELHEEILPRASFYLGALALLFIISLLGKYRRGALSGALEWVLLLPFVYLNAGVAVLYLLALFLFSLFVLWRGYAEGWSFKINLGTVLFIISSLVAYVKLTWDFMDKSLFFIVGGVLLIGLSWFLNRRNKRILKAAEEATRHE</sequence>
<dbReference type="Pfam" id="PF09925">
    <property type="entry name" value="DUF2157"/>
    <property type="match status" value="1"/>
</dbReference>
<protein>
    <submittedName>
        <fullName evidence="3">DUF2157 domain-containing protein</fullName>
    </submittedName>
</protein>
<proteinExistence type="predicted"/>
<name>A0ABU9DRV6_9BACL</name>
<feature type="transmembrane region" description="Helical" evidence="1">
    <location>
        <begin position="169"/>
        <end position="185"/>
    </location>
</feature>
<dbReference type="InterPro" id="IPR018677">
    <property type="entry name" value="DUF2157"/>
</dbReference>
<feature type="transmembrane region" description="Helical" evidence="1">
    <location>
        <begin position="348"/>
        <end position="368"/>
    </location>
</feature>
<feature type="transmembrane region" description="Helical" evidence="1">
    <location>
        <begin position="121"/>
        <end position="141"/>
    </location>
</feature>
<dbReference type="EMBL" id="JBBPCC010000021">
    <property type="protein sequence ID" value="MEK8131444.1"/>
    <property type="molecule type" value="Genomic_DNA"/>
</dbReference>
<evidence type="ECO:0000256" key="1">
    <source>
        <dbReference type="SAM" id="Phobius"/>
    </source>
</evidence>
<evidence type="ECO:0000313" key="4">
    <source>
        <dbReference type="Proteomes" id="UP001469365"/>
    </source>
</evidence>
<dbReference type="RefSeq" id="WP_341418580.1">
    <property type="nucleotide sequence ID" value="NZ_JBBPCC010000021.1"/>
</dbReference>
<feature type="transmembrane region" description="Helical" evidence="1">
    <location>
        <begin position="277"/>
        <end position="293"/>
    </location>
</feature>
<feature type="transmembrane region" description="Helical" evidence="1">
    <location>
        <begin position="374"/>
        <end position="391"/>
    </location>
</feature>
<comment type="caution">
    <text evidence="3">The sequence shown here is derived from an EMBL/GenBank/DDBJ whole genome shotgun (WGS) entry which is preliminary data.</text>
</comment>
<feature type="transmembrane region" description="Helical" evidence="1">
    <location>
        <begin position="67"/>
        <end position="88"/>
    </location>
</feature>
<keyword evidence="1" id="KW-1133">Transmembrane helix</keyword>
<gene>
    <name evidence="3" type="ORF">WMW72_26395</name>
</gene>
<organism evidence="3 4">
    <name type="scientific">Paenibacillus filicis</name>
    <dbReference type="NCBI Taxonomy" id="669464"/>
    <lineage>
        <taxon>Bacteria</taxon>
        <taxon>Bacillati</taxon>
        <taxon>Bacillota</taxon>
        <taxon>Bacilli</taxon>
        <taxon>Bacillales</taxon>
        <taxon>Paenibacillaceae</taxon>
        <taxon>Paenibacillus</taxon>
    </lineage>
</organism>
<dbReference type="Proteomes" id="UP001469365">
    <property type="component" value="Unassembled WGS sequence"/>
</dbReference>
<feature type="transmembrane region" description="Helical" evidence="1">
    <location>
        <begin position="322"/>
        <end position="341"/>
    </location>
</feature>
<feature type="transmembrane region" description="Helical" evidence="1">
    <location>
        <begin position="146"/>
        <end position="163"/>
    </location>
</feature>
<keyword evidence="4" id="KW-1185">Reference proteome</keyword>
<keyword evidence="1" id="KW-0812">Transmembrane</keyword>
<evidence type="ECO:0000259" key="2">
    <source>
        <dbReference type="Pfam" id="PF09925"/>
    </source>
</evidence>
<feature type="domain" description="DUF2157" evidence="2">
    <location>
        <begin position="12"/>
        <end position="147"/>
    </location>
</feature>
<keyword evidence="1" id="KW-0472">Membrane</keyword>
<feature type="transmembrane region" description="Helical" evidence="1">
    <location>
        <begin position="245"/>
        <end position="265"/>
    </location>
</feature>
<feature type="transmembrane region" description="Helical" evidence="1">
    <location>
        <begin position="192"/>
        <end position="210"/>
    </location>
</feature>
<feature type="transmembrane region" description="Helical" evidence="1">
    <location>
        <begin position="38"/>
        <end position="61"/>
    </location>
</feature>
<accession>A0ABU9DRV6</accession>
<evidence type="ECO:0000313" key="3">
    <source>
        <dbReference type="EMBL" id="MEK8131444.1"/>
    </source>
</evidence>
<feature type="transmembrane region" description="Helical" evidence="1">
    <location>
        <begin position="95"/>
        <end position="115"/>
    </location>
</feature>
<reference evidence="3 4" key="1">
    <citation type="submission" date="2024-04" db="EMBL/GenBank/DDBJ databases">
        <title>draft genome sequnece of Paenibacillus filicis.</title>
        <authorList>
            <person name="Kim D.-U."/>
        </authorList>
    </citation>
    <scope>NUCLEOTIDE SEQUENCE [LARGE SCALE GENOMIC DNA]</scope>
    <source>
        <strain evidence="3 4">KACC14197</strain>
    </source>
</reference>